<name>A0A0E9VDX9_ANGAN</name>
<reference evidence="1" key="2">
    <citation type="journal article" date="2015" name="Fish Shellfish Immunol.">
        <title>Early steps in the European eel (Anguilla anguilla)-Vibrio vulnificus interaction in the gills: Role of the RtxA13 toxin.</title>
        <authorList>
            <person name="Callol A."/>
            <person name="Pajuelo D."/>
            <person name="Ebbesson L."/>
            <person name="Teles M."/>
            <person name="MacKenzie S."/>
            <person name="Amaro C."/>
        </authorList>
    </citation>
    <scope>NUCLEOTIDE SEQUENCE</scope>
</reference>
<protein>
    <submittedName>
        <fullName evidence="1">Uncharacterized protein</fullName>
    </submittedName>
</protein>
<evidence type="ECO:0000313" key="1">
    <source>
        <dbReference type="EMBL" id="JAH76314.1"/>
    </source>
</evidence>
<sequence>MIIMCVTLGKVQVPDCF</sequence>
<organism evidence="1">
    <name type="scientific">Anguilla anguilla</name>
    <name type="common">European freshwater eel</name>
    <name type="synonym">Muraena anguilla</name>
    <dbReference type="NCBI Taxonomy" id="7936"/>
    <lineage>
        <taxon>Eukaryota</taxon>
        <taxon>Metazoa</taxon>
        <taxon>Chordata</taxon>
        <taxon>Craniata</taxon>
        <taxon>Vertebrata</taxon>
        <taxon>Euteleostomi</taxon>
        <taxon>Actinopterygii</taxon>
        <taxon>Neopterygii</taxon>
        <taxon>Teleostei</taxon>
        <taxon>Anguilliformes</taxon>
        <taxon>Anguillidae</taxon>
        <taxon>Anguilla</taxon>
    </lineage>
</organism>
<dbReference type="EMBL" id="GBXM01032263">
    <property type="protein sequence ID" value="JAH76314.1"/>
    <property type="molecule type" value="Transcribed_RNA"/>
</dbReference>
<proteinExistence type="predicted"/>
<accession>A0A0E9VDX9</accession>
<dbReference type="AlphaFoldDB" id="A0A0E9VDX9"/>
<reference evidence="1" key="1">
    <citation type="submission" date="2014-11" db="EMBL/GenBank/DDBJ databases">
        <authorList>
            <person name="Amaro Gonzalez C."/>
        </authorList>
    </citation>
    <scope>NUCLEOTIDE SEQUENCE</scope>
</reference>